<dbReference type="PANTHER" id="PTHR31736:SF19">
    <property type="entry name" value="PECTIN LYASE SUPERFAMILY PROTEIN-RELATED"/>
    <property type="match status" value="1"/>
</dbReference>
<dbReference type="GO" id="GO:0005576">
    <property type="term" value="C:extracellular region"/>
    <property type="evidence" value="ECO:0007669"/>
    <property type="project" value="UniProtKB-SubCell"/>
</dbReference>
<keyword evidence="14" id="KW-1185">Reference proteome</keyword>
<dbReference type="Pfam" id="PF00295">
    <property type="entry name" value="Glyco_hydro_28"/>
    <property type="match status" value="1"/>
</dbReference>
<dbReference type="GO" id="GO:0071555">
    <property type="term" value="P:cell wall organization"/>
    <property type="evidence" value="ECO:0007669"/>
    <property type="project" value="UniProtKB-KW"/>
</dbReference>
<keyword evidence="4 11" id="KW-0732">Signal</keyword>
<keyword evidence="5 10" id="KW-0378">Hydrolase</keyword>
<dbReference type="GO" id="GO:0046576">
    <property type="term" value="F:rhamnogalacturonan alpha-L-rhamnopyranosyl-(1-&gt;4)-alpha-D-galactopyranosyluronide lyase activity"/>
    <property type="evidence" value="ECO:0007669"/>
    <property type="project" value="UniProtKB-ARBA"/>
</dbReference>
<keyword evidence="7" id="KW-0325">Glycoprotein</keyword>
<keyword evidence="3" id="KW-0964">Secreted</keyword>
<dbReference type="InterPro" id="IPR011050">
    <property type="entry name" value="Pectin_lyase_fold/virulence"/>
</dbReference>
<dbReference type="GO" id="GO:0005975">
    <property type="term" value="P:carbohydrate metabolic process"/>
    <property type="evidence" value="ECO:0007669"/>
    <property type="project" value="InterPro"/>
</dbReference>
<evidence type="ECO:0000256" key="7">
    <source>
        <dbReference type="ARBA" id="ARBA00023180"/>
    </source>
</evidence>
<evidence type="ECO:0000256" key="3">
    <source>
        <dbReference type="ARBA" id="ARBA00022525"/>
    </source>
</evidence>
<evidence type="ECO:0000313" key="14">
    <source>
        <dbReference type="Proteomes" id="UP000298327"/>
    </source>
</evidence>
<proteinExistence type="inferred from homology"/>
<evidence type="ECO:0000256" key="9">
    <source>
        <dbReference type="ARBA" id="ARBA00023316"/>
    </source>
</evidence>
<comment type="subcellular location">
    <subcellularLocation>
        <location evidence="1">Secreted</location>
    </subcellularLocation>
</comment>
<feature type="domain" description="Glycosyl transferase CAP10" evidence="12">
    <location>
        <begin position="743"/>
        <end position="1046"/>
    </location>
</feature>
<evidence type="ECO:0000256" key="8">
    <source>
        <dbReference type="ARBA" id="ARBA00023295"/>
    </source>
</evidence>
<evidence type="ECO:0000256" key="6">
    <source>
        <dbReference type="ARBA" id="ARBA00023157"/>
    </source>
</evidence>
<comment type="caution">
    <text evidence="13">The sequence shown here is derived from an EMBL/GenBank/DDBJ whole genome shotgun (WGS) entry which is preliminary data.</text>
</comment>
<comment type="similarity">
    <text evidence="2 10">Belongs to the glycosyl hydrolase 28 family.</text>
</comment>
<evidence type="ECO:0000256" key="4">
    <source>
        <dbReference type="ARBA" id="ARBA00022729"/>
    </source>
</evidence>
<evidence type="ECO:0000256" key="2">
    <source>
        <dbReference type="ARBA" id="ARBA00008834"/>
    </source>
</evidence>
<dbReference type="InterPro" id="IPR006598">
    <property type="entry name" value="CAP10"/>
</dbReference>
<dbReference type="Proteomes" id="UP000298327">
    <property type="component" value="Unassembled WGS sequence"/>
</dbReference>
<evidence type="ECO:0000256" key="1">
    <source>
        <dbReference type="ARBA" id="ARBA00004613"/>
    </source>
</evidence>
<dbReference type="SUPFAM" id="SSF51126">
    <property type="entry name" value="Pectin lyase-like"/>
    <property type="match status" value="1"/>
</dbReference>
<dbReference type="SMART" id="SM00672">
    <property type="entry name" value="CAP10"/>
    <property type="match status" value="1"/>
</dbReference>
<name>A0A4Y9ZD79_9AGAM</name>
<feature type="chain" id="PRO_5021425760" description="Glycosyl transferase CAP10 domain-containing protein" evidence="11">
    <location>
        <begin position="19"/>
        <end position="1082"/>
    </location>
</feature>
<dbReference type="InterPro" id="IPR000743">
    <property type="entry name" value="Glyco_hydro_28"/>
</dbReference>
<evidence type="ECO:0000259" key="12">
    <source>
        <dbReference type="SMART" id="SM00672"/>
    </source>
</evidence>
<keyword evidence="8 10" id="KW-0326">Glycosidase</keyword>
<sequence>MLLTAALVLAVSALPALGQLSGRVGPTTSRQAKRNTICNVLNYGGSVGSNDIGPAIQSAFNNCVLKNTGSTLYIPPGNYNMQTWVTLNGATQWALQLDGVITRTATTGGHMFVVQNANDFEMWSSTSAGAIQGNGYQCRNAGPRLLRIITSQNFSLHDVIFVDSPEFHVILDNSSNGEVYNLAIRGADIGGSDGIDVSGTNIWIHDVEVSNRDECVTIKNPSSNHQIERIWCNQSGGSAIGSLGSGTTIQNIVYRNIYTVGGNQMFMIKSNGGDGYVRNVVFDQFIGVGTAYALNIDEYWSSESTQAGNGVQLSDITFSNWDGYITDGQRRSAYRLVCADGAPCTDINVNNVNLWASNNVGTYTCRSAYGSGACLKSGGGGSYAQATQSYNKPSGYATPTAMSGNLASGFPSTAAIPIPKGNQEQLNRNHQDATLAGVALAGLSKPMSATDSPHDTWTQRRTYILFGVLVLAFVQAGLYAGRWHAADNFPDNTLLASPSPSPPIVHTRIRGHVDEHPIPKLMDEAERKFRKLLSKQSRSLKAAVAEYRRRYRRNPPKGFDEWWRFAQENNVRMVDEFDGLMDDMAPFWNMTGAEFRKRAVQAAQLPSIDLVRIRSGEAEATTIKNDFDDDDVSMRARSFLLMVSKFQHTLPDMDFPINARSEGRVLVPWELRAYPNTTFQDSLGGINSIVGSLYTPDWQGRGSVWEAYRRVCPPDSPARRLISSKRMSFTHDITNYFQLSSKPGNDFKFVRGVDGNFSFCNNPWAHYNQGHFFSDWRTVPLPYPILSPAKSSGYGDIKIPSHYYYGTTRRYTYAWDEVNLEMKTLDSMERPWEKKDDKIFWRGATTGGGSSPPGFSPQYQRHRFVRMASDTSPKNTTIVFADPPSSSNYVYAKVPTAALNEEIMDVAFVSSVDHVNYPGGLQQQMQDHRFGDAVLLRDYWAHKYLLDLDGMSYSGKFFAYLASDSAVIKSSVYSEFFSDWIQPWLHYIPLSSSYQELYNIHAFFSGATDATLEAANSTSLALPHERRKTLDGDRRLRRIARAGKQWKKTIGRQVDMEAYVYRLCLEYARLWSDDREAMSYTR</sequence>
<dbReference type="AlphaFoldDB" id="A0A4Y9ZD79"/>
<dbReference type="OrthoDB" id="202415at2759"/>
<dbReference type="Pfam" id="PF05686">
    <property type="entry name" value="Glyco_transf_90"/>
    <property type="match status" value="1"/>
</dbReference>
<protein>
    <recommendedName>
        <fullName evidence="12">Glycosyl transferase CAP10 domain-containing protein</fullName>
    </recommendedName>
</protein>
<evidence type="ECO:0000256" key="5">
    <source>
        <dbReference type="ARBA" id="ARBA00022801"/>
    </source>
</evidence>
<accession>A0A4Y9ZD79</accession>
<evidence type="ECO:0000313" key="13">
    <source>
        <dbReference type="EMBL" id="TFY71369.1"/>
    </source>
</evidence>
<keyword evidence="9" id="KW-0961">Cell wall biogenesis/degradation</keyword>
<keyword evidence="6" id="KW-1015">Disulfide bond</keyword>
<reference evidence="13 14" key="1">
    <citation type="submission" date="2019-02" db="EMBL/GenBank/DDBJ databases">
        <title>Genome sequencing of the rare red list fungi Dentipellis fragilis.</title>
        <authorList>
            <person name="Buettner E."/>
            <person name="Kellner H."/>
        </authorList>
    </citation>
    <scope>NUCLEOTIDE SEQUENCE [LARGE SCALE GENOMIC DNA]</scope>
    <source>
        <strain evidence="13 14">DSM 105465</strain>
    </source>
</reference>
<gene>
    <name evidence="13" type="ORF">EVG20_g1633</name>
</gene>
<dbReference type="PANTHER" id="PTHR31736">
    <property type="match status" value="1"/>
</dbReference>
<dbReference type="GO" id="GO:0004650">
    <property type="term" value="F:polygalacturonase activity"/>
    <property type="evidence" value="ECO:0007669"/>
    <property type="project" value="InterPro"/>
</dbReference>
<evidence type="ECO:0000256" key="11">
    <source>
        <dbReference type="SAM" id="SignalP"/>
    </source>
</evidence>
<dbReference type="STRING" id="205917.A0A4Y9ZD79"/>
<dbReference type="EMBL" id="SEOQ01000054">
    <property type="protein sequence ID" value="TFY71369.1"/>
    <property type="molecule type" value="Genomic_DNA"/>
</dbReference>
<organism evidence="13 14">
    <name type="scientific">Dentipellis fragilis</name>
    <dbReference type="NCBI Taxonomy" id="205917"/>
    <lineage>
        <taxon>Eukaryota</taxon>
        <taxon>Fungi</taxon>
        <taxon>Dikarya</taxon>
        <taxon>Basidiomycota</taxon>
        <taxon>Agaricomycotina</taxon>
        <taxon>Agaricomycetes</taxon>
        <taxon>Russulales</taxon>
        <taxon>Hericiaceae</taxon>
        <taxon>Dentipellis</taxon>
    </lineage>
</organism>
<evidence type="ECO:0000256" key="10">
    <source>
        <dbReference type="RuleBase" id="RU361169"/>
    </source>
</evidence>
<feature type="signal peptide" evidence="11">
    <location>
        <begin position="1"/>
        <end position="18"/>
    </location>
</feature>
<dbReference type="InterPro" id="IPR012334">
    <property type="entry name" value="Pectin_lyas_fold"/>
</dbReference>
<dbReference type="Gene3D" id="2.160.20.10">
    <property type="entry name" value="Single-stranded right-handed beta-helix, Pectin lyase-like"/>
    <property type="match status" value="1"/>
</dbReference>